<dbReference type="GO" id="GO:0085020">
    <property type="term" value="P:protein K6-linked ubiquitination"/>
    <property type="evidence" value="ECO:0007669"/>
    <property type="project" value="TreeGrafter"/>
</dbReference>
<dbReference type="GO" id="GO:0004842">
    <property type="term" value="F:ubiquitin-protein transferase activity"/>
    <property type="evidence" value="ECO:0007669"/>
    <property type="project" value="TreeGrafter"/>
</dbReference>
<dbReference type="PROSITE" id="PS50088">
    <property type="entry name" value="ANK_REPEAT"/>
    <property type="match status" value="3"/>
</dbReference>
<dbReference type="PROSITE" id="PS50297">
    <property type="entry name" value="ANK_REP_REGION"/>
    <property type="match status" value="2"/>
</dbReference>
<dbReference type="EMBL" id="BMWG01000023">
    <property type="protein sequence ID" value="GGZ54780.1"/>
    <property type="molecule type" value="Genomic_DNA"/>
</dbReference>
<evidence type="ECO:0000256" key="2">
    <source>
        <dbReference type="ARBA" id="ARBA00023043"/>
    </source>
</evidence>
<keyword evidence="1" id="KW-0677">Repeat</keyword>
<dbReference type="InterPro" id="IPR002110">
    <property type="entry name" value="Ankyrin_rpt"/>
</dbReference>
<organism evidence="4 5">
    <name type="scientific">Streptomyces inusitatus</name>
    <dbReference type="NCBI Taxonomy" id="68221"/>
    <lineage>
        <taxon>Bacteria</taxon>
        <taxon>Bacillati</taxon>
        <taxon>Actinomycetota</taxon>
        <taxon>Actinomycetes</taxon>
        <taxon>Kitasatosporales</taxon>
        <taxon>Streptomycetaceae</taxon>
        <taxon>Streptomyces</taxon>
    </lineage>
</organism>
<reference evidence="4" key="1">
    <citation type="journal article" date="2014" name="Int. J. Syst. Evol. Microbiol.">
        <title>Complete genome sequence of Corynebacterium casei LMG S-19264T (=DSM 44701T), isolated from a smear-ripened cheese.</title>
        <authorList>
            <consortium name="US DOE Joint Genome Institute (JGI-PGF)"/>
            <person name="Walter F."/>
            <person name="Albersmeier A."/>
            <person name="Kalinowski J."/>
            <person name="Ruckert C."/>
        </authorList>
    </citation>
    <scope>NUCLEOTIDE SEQUENCE</scope>
    <source>
        <strain evidence="4">JCM 4988</strain>
    </source>
</reference>
<evidence type="ECO:0000313" key="4">
    <source>
        <dbReference type="EMBL" id="GGZ54780.1"/>
    </source>
</evidence>
<dbReference type="SUPFAM" id="SSF48403">
    <property type="entry name" value="Ankyrin repeat"/>
    <property type="match status" value="1"/>
</dbReference>
<dbReference type="Gene3D" id="1.25.40.20">
    <property type="entry name" value="Ankyrin repeat-containing domain"/>
    <property type="match status" value="1"/>
</dbReference>
<feature type="repeat" description="ANK" evidence="3">
    <location>
        <begin position="48"/>
        <end position="80"/>
    </location>
</feature>
<dbReference type="SMART" id="SM00248">
    <property type="entry name" value="ANK"/>
    <property type="match status" value="5"/>
</dbReference>
<evidence type="ECO:0000313" key="5">
    <source>
        <dbReference type="Proteomes" id="UP000630936"/>
    </source>
</evidence>
<dbReference type="PANTHER" id="PTHR24171">
    <property type="entry name" value="ANKYRIN REPEAT DOMAIN-CONTAINING PROTEIN 39-RELATED"/>
    <property type="match status" value="1"/>
</dbReference>
<dbReference type="InterPro" id="IPR036770">
    <property type="entry name" value="Ankyrin_rpt-contain_sf"/>
</dbReference>
<dbReference type="Pfam" id="PF12796">
    <property type="entry name" value="Ank_2"/>
    <property type="match status" value="1"/>
</dbReference>
<accession>A0A918QKC3</accession>
<protein>
    <recommendedName>
        <fullName evidence="6">Ankyrin</fullName>
    </recommendedName>
</protein>
<keyword evidence="5" id="KW-1185">Reference proteome</keyword>
<dbReference type="Proteomes" id="UP000630936">
    <property type="component" value="Unassembled WGS sequence"/>
</dbReference>
<feature type="repeat" description="ANK" evidence="3">
    <location>
        <begin position="89"/>
        <end position="121"/>
    </location>
</feature>
<comment type="caution">
    <text evidence="4">The sequence shown here is derived from an EMBL/GenBank/DDBJ whole genome shotgun (WGS) entry which is preliminary data.</text>
</comment>
<gene>
    <name evidence="4" type="ORF">GCM10010387_56270</name>
</gene>
<reference evidence="4" key="2">
    <citation type="submission" date="2020-09" db="EMBL/GenBank/DDBJ databases">
        <authorList>
            <person name="Sun Q."/>
            <person name="Ohkuma M."/>
        </authorList>
    </citation>
    <scope>NUCLEOTIDE SEQUENCE</scope>
    <source>
        <strain evidence="4">JCM 4988</strain>
    </source>
</reference>
<dbReference type="Pfam" id="PF13637">
    <property type="entry name" value="Ank_4"/>
    <property type="match status" value="1"/>
</dbReference>
<evidence type="ECO:0000256" key="3">
    <source>
        <dbReference type="PROSITE-ProRule" id="PRU00023"/>
    </source>
</evidence>
<dbReference type="AlphaFoldDB" id="A0A918QKC3"/>
<evidence type="ECO:0008006" key="6">
    <source>
        <dbReference type="Google" id="ProtNLM"/>
    </source>
</evidence>
<feature type="repeat" description="ANK" evidence="3">
    <location>
        <begin position="122"/>
        <end position="154"/>
    </location>
</feature>
<evidence type="ECO:0000256" key="1">
    <source>
        <dbReference type="ARBA" id="ARBA00022737"/>
    </source>
</evidence>
<name>A0A918QKC3_9ACTN</name>
<sequence>MRRLSRVPYSPRMSDEVERVFEAVYGGDEDAVVRLLRSGTSAETADEDGETALYRAATDNRTGIVRLLLAAGADPDRASGDTEEDGGAGGDLPLCGAAVRDHEETVRALLAAGARPDLREAHGLTALVWAATRGNGRTVRTLLEFGADPELPDGHGVPPLVLAVRRGSWPAVRALLDRGVGEAGRRAALAEAHEWLIRDVEGELRAGLLEAYGEGHELVVRRVAEDGGTTVVVELLRDGRPGAGADRQTGHAAIATALEVSLGIRTPAAELAARALRDGERGNDNWREQVLTLGGRGDEETFAAAAEWAAGGDPALRAFGADVLERLRAVPGAVLGADGARTPPGAGQRTP</sequence>
<keyword evidence="2 3" id="KW-0040">ANK repeat</keyword>
<proteinExistence type="predicted"/>
<dbReference type="PANTHER" id="PTHR24171:SF11">
    <property type="entry name" value="26S PROTEASOME NON-ATPASE REGULATORY SUBUNIT 10"/>
    <property type="match status" value="1"/>
</dbReference>